<protein>
    <recommendedName>
        <fullName evidence="4">Enoyl-CoA hydratase</fullName>
    </recommendedName>
</protein>
<feature type="chain" id="PRO_5039426717" description="Enoyl-CoA hydratase" evidence="1">
    <location>
        <begin position="28"/>
        <end position="160"/>
    </location>
</feature>
<proteinExistence type="predicted"/>
<evidence type="ECO:0000256" key="1">
    <source>
        <dbReference type="SAM" id="SignalP"/>
    </source>
</evidence>
<keyword evidence="1" id="KW-0732">Signal</keyword>
<dbReference type="Proteomes" id="UP000183180">
    <property type="component" value="Unassembled WGS sequence"/>
</dbReference>
<evidence type="ECO:0000313" key="3">
    <source>
        <dbReference type="Proteomes" id="UP000183180"/>
    </source>
</evidence>
<evidence type="ECO:0008006" key="4">
    <source>
        <dbReference type="Google" id="ProtNLM"/>
    </source>
</evidence>
<gene>
    <name evidence="2" type="ORF">SAMN04488548_1343235</name>
</gene>
<dbReference type="STRING" id="158898.SAMN04488548_1343235"/>
<dbReference type="EMBL" id="FNLM01000034">
    <property type="protein sequence ID" value="SDU67876.1"/>
    <property type="molecule type" value="Genomic_DNA"/>
</dbReference>
<dbReference type="AlphaFoldDB" id="A0A1H2KHK2"/>
<evidence type="ECO:0000313" key="2">
    <source>
        <dbReference type="EMBL" id="SDU67876.1"/>
    </source>
</evidence>
<reference evidence="2 3" key="1">
    <citation type="submission" date="2016-10" db="EMBL/GenBank/DDBJ databases">
        <authorList>
            <person name="de Groot N.N."/>
        </authorList>
    </citation>
    <scope>NUCLEOTIDE SEQUENCE [LARGE SCALE GENOMIC DNA]</scope>
    <source>
        <strain evidence="2 3">DSM 44215</strain>
    </source>
</reference>
<feature type="signal peptide" evidence="1">
    <location>
        <begin position="1"/>
        <end position="27"/>
    </location>
</feature>
<organism evidence="2 3">
    <name type="scientific">Gordonia westfalica</name>
    <dbReference type="NCBI Taxonomy" id="158898"/>
    <lineage>
        <taxon>Bacteria</taxon>
        <taxon>Bacillati</taxon>
        <taxon>Actinomycetota</taxon>
        <taxon>Actinomycetes</taxon>
        <taxon>Mycobacteriales</taxon>
        <taxon>Gordoniaceae</taxon>
        <taxon>Gordonia</taxon>
    </lineage>
</organism>
<name>A0A1H2KHK2_9ACTN</name>
<sequence>MRKLVTAAITAAFVAVCLVGGAGAATAAPIPQVTFTGYNFGAVGDHSFCRGAMNVSVDTVPRKRGVLRVTARSFGFSGQGATWKRNPKCKLLLWNVYTSTRGLNKEKWVTVSFGPRPGEKRTWEIPSGSGPVSLGIGAFAPNNPVRVPAGYGSTIYMVVP</sequence>
<accession>A0A1H2KHK2</accession>